<evidence type="ECO:0008006" key="3">
    <source>
        <dbReference type="Google" id="ProtNLM"/>
    </source>
</evidence>
<keyword evidence="2" id="KW-1185">Reference proteome</keyword>
<dbReference type="NCBIfam" id="NF041634">
    <property type="entry name" value="HAEPLYID"/>
    <property type="match status" value="1"/>
</dbReference>
<name>A0A1H7JY89_OLID1</name>
<dbReference type="STRING" id="407022.SAMN05661044_01145"/>
<dbReference type="EMBL" id="FOAF01000001">
    <property type="protein sequence ID" value="SEK78727.1"/>
    <property type="molecule type" value="Genomic_DNA"/>
</dbReference>
<dbReference type="Proteomes" id="UP000199421">
    <property type="component" value="Unassembled WGS sequence"/>
</dbReference>
<evidence type="ECO:0000313" key="2">
    <source>
        <dbReference type="Proteomes" id="UP000199421"/>
    </source>
</evidence>
<sequence length="270" mass="30846">MPRHSFFVYITAFFSCINTFAQEEGSQPVKIEHAEPLYIDLIRDLGARKGEKEWNFGFGLTDNKKYDSYHALVEYEFAPANRLGVEFEVPFTYYASQNGTNDAPSSRIESVKSAIQWTFLVSEKYRSSFALGYINEIILADIESYGKEPFIGGNLFNPFLVVAKRLGSNFHSLVYTGPRVEKMFNEKEWKSNYEVNTSFHFMVPQTRNFVGLEVNKEFAAKDFSMVARPQLRVSIADNMLIGIVTGIPIVSEGEKLSSFLRLIWEPGHDH</sequence>
<dbReference type="AlphaFoldDB" id="A0A1H7JY89"/>
<gene>
    <name evidence="1" type="ORF">SAMN05661044_01145</name>
</gene>
<accession>A0A1H7JY89</accession>
<reference evidence="2" key="1">
    <citation type="submission" date="2016-10" db="EMBL/GenBank/DDBJ databases">
        <authorList>
            <person name="Varghese N."/>
            <person name="Submissions S."/>
        </authorList>
    </citation>
    <scope>NUCLEOTIDE SEQUENCE [LARGE SCALE GENOMIC DNA]</scope>
    <source>
        <strain evidence="2">DSM 18733</strain>
    </source>
</reference>
<evidence type="ECO:0000313" key="1">
    <source>
        <dbReference type="EMBL" id="SEK78727.1"/>
    </source>
</evidence>
<dbReference type="PROSITE" id="PS51257">
    <property type="entry name" value="PROKAR_LIPOPROTEIN"/>
    <property type="match status" value="1"/>
</dbReference>
<dbReference type="InterPro" id="IPR048131">
    <property type="entry name" value="HAEPLYID-like"/>
</dbReference>
<organism evidence="1 2">
    <name type="scientific">Olivibacter domesticus</name>
    <name type="common">Pseudosphingobacterium domesticum</name>
    <dbReference type="NCBI Taxonomy" id="407022"/>
    <lineage>
        <taxon>Bacteria</taxon>
        <taxon>Pseudomonadati</taxon>
        <taxon>Bacteroidota</taxon>
        <taxon>Sphingobacteriia</taxon>
        <taxon>Sphingobacteriales</taxon>
        <taxon>Sphingobacteriaceae</taxon>
        <taxon>Olivibacter</taxon>
    </lineage>
</organism>
<protein>
    <recommendedName>
        <fullName evidence="3">Phosphoribosylformylglycinamidine synthase</fullName>
    </recommendedName>
</protein>
<dbReference type="RefSeq" id="WP_202907743.1">
    <property type="nucleotide sequence ID" value="NZ_FOAF01000001.1"/>
</dbReference>
<proteinExistence type="predicted"/>